<organism evidence="1 2">
    <name type="scientific">Massarina eburnea CBS 473.64</name>
    <dbReference type="NCBI Taxonomy" id="1395130"/>
    <lineage>
        <taxon>Eukaryota</taxon>
        <taxon>Fungi</taxon>
        <taxon>Dikarya</taxon>
        <taxon>Ascomycota</taxon>
        <taxon>Pezizomycotina</taxon>
        <taxon>Dothideomycetes</taxon>
        <taxon>Pleosporomycetidae</taxon>
        <taxon>Pleosporales</taxon>
        <taxon>Massarineae</taxon>
        <taxon>Massarinaceae</taxon>
        <taxon>Massarina</taxon>
    </lineage>
</organism>
<gene>
    <name evidence="1" type="ORF">P280DRAFT_303066</name>
</gene>
<reference evidence="1" key="1">
    <citation type="journal article" date="2020" name="Stud. Mycol.">
        <title>101 Dothideomycetes genomes: a test case for predicting lifestyles and emergence of pathogens.</title>
        <authorList>
            <person name="Haridas S."/>
            <person name="Albert R."/>
            <person name="Binder M."/>
            <person name="Bloem J."/>
            <person name="Labutti K."/>
            <person name="Salamov A."/>
            <person name="Andreopoulos B."/>
            <person name="Baker S."/>
            <person name="Barry K."/>
            <person name="Bills G."/>
            <person name="Bluhm B."/>
            <person name="Cannon C."/>
            <person name="Castanera R."/>
            <person name="Culley D."/>
            <person name="Daum C."/>
            <person name="Ezra D."/>
            <person name="Gonzalez J."/>
            <person name="Henrissat B."/>
            <person name="Kuo A."/>
            <person name="Liang C."/>
            <person name="Lipzen A."/>
            <person name="Lutzoni F."/>
            <person name="Magnuson J."/>
            <person name="Mondo S."/>
            <person name="Nolan M."/>
            <person name="Ohm R."/>
            <person name="Pangilinan J."/>
            <person name="Park H.-J."/>
            <person name="Ramirez L."/>
            <person name="Alfaro M."/>
            <person name="Sun H."/>
            <person name="Tritt A."/>
            <person name="Yoshinaga Y."/>
            <person name="Zwiers L.-H."/>
            <person name="Turgeon B."/>
            <person name="Goodwin S."/>
            <person name="Spatafora J."/>
            <person name="Crous P."/>
            <person name="Grigoriev I."/>
        </authorList>
    </citation>
    <scope>NUCLEOTIDE SEQUENCE</scope>
    <source>
        <strain evidence="1">CBS 473.64</strain>
    </source>
</reference>
<protein>
    <submittedName>
        <fullName evidence="1">Uncharacterized protein</fullName>
    </submittedName>
</protein>
<name>A0A6A6S211_9PLEO</name>
<proteinExistence type="predicted"/>
<accession>A0A6A6S211</accession>
<dbReference type="Proteomes" id="UP000799753">
    <property type="component" value="Unassembled WGS sequence"/>
</dbReference>
<evidence type="ECO:0000313" key="2">
    <source>
        <dbReference type="Proteomes" id="UP000799753"/>
    </source>
</evidence>
<evidence type="ECO:0000313" key="1">
    <source>
        <dbReference type="EMBL" id="KAF2641121.1"/>
    </source>
</evidence>
<sequence length="176" mass="19130">MAKNSEHTVTGSDAVQKRAPSIPCSRSLLVVGRCRCNYTHTALGNPAKLVVPLFDCSTRCLGLSAFGWPWSRSRIVNKPTSARRTRGESMGRCGTERCGTTTCLGRWGCGYRSGSRCCCQDADVVDEKLVFFLFLPVCESTVVSVTGSRALSTVFKLWVFGAVWSSDSSNSILLES</sequence>
<dbReference type="EMBL" id="MU006783">
    <property type="protein sequence ID" value="KAF2641121.1"/>
    <property type="molecule type" value="Genomic_DNA"/>
</dbReference>
<keyword evidence="2" id="KW-1185">Reference proteome</keyword>
<dbReference type="AlphaFoldDB" id="A0A6A6S211"/>